<gene>
    <name evidence="1" type="ORF">BMW23_0559</name>
</gene>
<reference evidence="1" key="1">
    <citation type="journal article" date="2017" name="Elife">
        <title>The kinetoplastid-infecting Bodo saltans virus (BsV), a window into the most abundant giant viruses in the sea.</title>
        <authorList>
            <person name="Deeg C.M."/>
            <person name="Chow C.-E.T."/>
            <person name="Suttle C.A."/>
        </authorList>
    </citation>
    <scope>NUCLEOTIDE SEQUENCE</scope>
    <source>
        <strain evidence="1">NG1</strain>
    </source>
</reference>
<protein>
    <recommendedName>
        <fullName evidence="3">Alpha-1,2-fucosyltransferase</fullName>
    </recommendedName>
</protein>
<accession>A0A2H4UUS0</accession>
<evidence type="ECO:0000313" key="1">
    <source>
        <dbReference type="EMBL" id="ATZ80606.1"/>
    </source>
</evidence>
<organism evidence="1">
    <name type="scientific">Bodo saltans virus</name>
    <dbReference type="NCBI Taxonomy" id="2024608"/>
    <lineage>
        <taxon>Viruses</taxon>
        <taxon>Varidnaviria</taxon>
        <taxon>Bamfordvirae</taxon>
        <taxon>Nucleocytoviricota</taxon>
        <taxon>Megaviricetes</taxon>
        <taxon>Imitervirales</taxon>
        <taxon>Mimiviridae</taxon>
        <taxon>Klosneuvirinae</taxon>
        <taxon>Theiavirus</taxon>
        <taxon>Theiavirus salishense</taxon>
    </lineage>
</organism>
<name>A0A2H4UUS0_9VIRU</name>
<keyword evidence="2" id="KW-1185">Reference proteome</keyword>
<proteinExistence type="predicted"/>
<dbReference type="Proteomes" id="UP000240325">
    <property type="component" value="Segment"/>
</dbReference>
<evidence type="ECO:0000313" key="2">
    <source>
        <dbReference type="Proteomes" id="UP000240325"/>
    </source>
</evidence>
<sequence>MHFIYANSNLSGIGDRICDIILIFTYAKYINCDYLYVAWRNCVNDDSIYDKMRKEKTPFREKDIKHVLDYILFPDDIKFIDEEMLDNLKMNNYVFDEYIGVKYSVFDFIDKYLPHESDNNKNNFINSYYKNFEQLIFKNIPNYVIDTFKNKNIITIHLRRGDKVINNHGIVNDVDDVELVNLNNITQKFIDNCIEQGNNNICFVSDEITVKNQYIEIYKNKANIINIIGNDVSQTYYDLYCMSVSKYIFLSQRFSTFSLLSAMIGKVELYFVYENSKFIENRFDKYYNVQKYNTLL</sequence>
<evidence type="ECO:0008006" key="3">
    <source>
        <dbReference type="Google" id="ProtNLM"/>
    </source>
</evidence>
<dbReference type="EMBL" id="MF782455">
    <property type="protein sequence ID" value="ATZ80606.1"/>
    <property type="molecule type" value="Genomic_DNA"/>
</dbReference>